<feature type="domain" description="ABC transporter" evidence="8">
    <location>
        <begin position="2"/>
        <end position="220"/>
    </location>
</feature>
<dbReference type="GeneID" id="29829764"/>
<evidence type="ECO:0000256" key="1">
    <source>
        <dbReference type="ARBA" id="ARBA00004202"/>
    </source>
</evidence>
<dbReference type="EMBL" id="CP016070">
    <property type="protein sequence ID" value="AOW80946.1"/>
    <property type="molecule type" value="Genomic_DNA"/>
</dbReference>
<dbReference type="SMART" id="SM00382">
    <property type="entry name" value="AAA"/>
    <property type="match status" value="1"/>
</dbReference>
<evidence type="ECO:0000256" key="4">
    <source>
        <dbReference type="ARBA" id="ARBA00022741"/>
    </source>
</evidence>
<dbReference type="InterPro" id="IPR015856">
    <property type="entry name" value="ABC_transpr_CbiO/EcfA_su"/>
</dbReference>
<evidence type="ECO:0000256" key="5">
    <source>
        <dbReference type="ARBA" id="ARBA00022840"/>
    </source>
</evidence>
<dbReference type="Pfam" id="PF00005">
    <property type="entry name" value="ABC_tran"/>
    <property type="match status" value="1"/>
</dbReference>
<reference evidence="9 10" key="1">
    <citation type="submission" date="2016-06" db="EMBL/GenBank/DDBJ databases">
        <title>Discovery of anaerobic lithoheterotrophic haloarchaeon capable of sulfur respiration by hydrogen and formate.</title>
        <authorList>
            <person name="Sorokin D.Y."/>
            <person name="Kublanov I.V."/>
            <person name="Roman P."/>
            <person name="Sinninghe Damste J.S."/>
            <person name="Golyshin P.N."/>
            <person name="Rojo D."/>
            <person name="Ciordia S."/>
            <person name="Mena Md.C."/>
            <person name="Ferrer M."/>
            <person name="Smedile F."/>
            <person name="Messina E."/>
            <person name="La Cono V."/>
            <person name="Yakimov M.M."/>
        </authorList>
    </citation>
    <scope>NUCLEOTIDE SEQUENCE [LARGE SCALE GENOMIC DNA]</scope>
    <source>
        <strain evidence="9 10">HTSR1</strain>
    </source>
</reference>
<dbReference type="STRING" id="1873524.HSR6_1843"/>
<evidence type="ECO:0000259" key="8">
    <source>
        <dbReference type="PROSITE" id="PS50893"/>
    </source>
</evidence>
<dbReference type="Gene3D" id="3.40.50.300">
    <property type="entry name" value="P-loop containing nucleotide triphosphate hydrolases"/>
    <property type="match status" value="1"/>
</dbReference>
<dbReference type="KEGG" id="halh:HTSR_1777"/>
<gene>
    <name evidence="9" type="primary">cbiO2</name>
    <name evidence="9" type="ORF">HTSR_1777</name>
</gene>
<dbReference type="GO" id="GO:0016887">
    <property type="term" value="F:ATP hydrolysis activity"/>
    <property type="evidence" value="ECO:0007669"/>
    <property type="project" value="InterPro"/>
</dbReference>
<accession>A0A1D8S6F9</accession>
<keyword evidence="6" id="KW-0472">Membrane</keyword>
<dbReference type="CDD" id="cd03225">
    <property type="entry name" value="ABC_cobalt_CbiO_domain1"/>
    <property type="match status" value="1"/>
</dbReference>
<dbReference type="SUPFAM" id="SSF52540">
    <property type="entry name" value="P-loop containing nucleoside triphosphate hydrolases"/>
    <property type="match status" value="1"/>
</dbReference>
<proteinExistence type="inferred from homology"/>
<organism evidence="9 10">
    <name type="scientific">Halodesulfurarchaeum formicicum</name>
    <dbReference type="NCBI Taxonomy" id="1873524"/>
    <lineage>
        <taxon>Archaea</taxon>
        <taxon>Methanobacteriati</taxon>
        <taxon>Methanobacteriota</taxon>
        <taxon>Stenosarchaea group</taxon>
        <taxon>Halobacteria</taxon>
        <taxon>Halobacteriales</taxon>
        <taxon>Halobacteriaceae</taxon>
        <taxon>Halodesulfurarchaeum</taxon>
    </lineage>
</organism>
<dbReference type="GO" id="GO:0042626">
    <property type="term" value="F:ATPase-coupled transmembrane transporter activity"/>
    <property type="evidence" value="ECO:0007669"/>
    <property type="project" value="TreeGrafter"/>
</dbReference>
<sequence>MIDVTDLAFEYDDGPRVFEDLTLSIPEGETVAVLGANGTGKTTFLRLLAGLLTPTSGEIRTDGAHDPTVGLTPENPADGLFAATVNEEVAFFPENRGLAVEEQVTRALEVLGIAHLADRTPQSLSEGEKRLVTIASVLSGDPDVIGLDEPTSGLDRPGWERLGDRLAAIDRTVVLVTHDTDFSWRYADSVIVLTDSGVDRQGPIRKVLADPTYDLAGVGLTTPEPVVWARERGIEEPPRTVAAAVELLEGEEP</sequence>
<dbReference type="Proteomes" id="UP000185608">
    <property type="component" value="Chromosome"/>
</dbReference>
<evidence type="ECO:0000256" key="2">
    <source>
        <dbReference type="ARBA" id="ARBA00005417"/>
    </source>
</evidence>
<evidence type="ECO:0000256" key="7">
    <source>
        <dbReference type="ARBA" id="ARBA00025157"/>
    </source>
</evidence>
<comment type="function">
    <text evidence="7">Probably part of an ABC transporter complex. Responsible for energy coupling to the transport system.</text>
</comment>
<comment type="subcellular location">
    <subcellularLocation>
        <location evidence="1">Cell membrane</location>
        <topology evidence="1">Peripheral membrane protein</topology>
    </subcellularLocation>
</comment>
<evidence type="ECO:0000256" key="6">
    <source>
        <dbReference type="ARBA" id="ARBA00023136"/>
    </source>
</evidence>
<evidence type="ECO:0000313" key="10">
    <source>
        <dbReference type="Proteomes" id="UP000185608"/>
    </source>
</evidence>
<dbReference type="InterPro" id="IPR003439">
    <property type="entry name" value="ABC_transporter-like_ATP-bd"/>
</dbReference>
<evidence type="ECO:0000313" key="9">
    <source>
        <dbReference type="EMBL" id="AOW80946.1"/>
    </source>
</evidence>
<comment type="similarity">
    <text evidence="2">Belongs to the ABC transporter superfamily.</text>
</comment>
<name>A0A1D8S6F9_9EURY</name>
<dbReference type="PROSITE" id="PS50893">
    <property type="entry name" value="ABC_TRANSPORTER_2"/>
    <property type="match status" value="1"/>
</dbReference>
<dbReference type="PANTHER" id="PTHR43553">
    <property type="entry name" value="HEAVY METAL TRANSPORTER"/>
    <property type="match status" value="1"/>
</dbReference>
<keyword evidence="4" id="KW-0547">Nucleotide-binding</keyword>
<dbReference type="RefSeq" id="WP_070365962.1">
    <property type="nucleotide sequence ID" value="NZ_CP016070.1"/>
</dbReference>
<keyword evidence="3" id="KW-0813">Transport</keyword>
<dbReference type="PANTHER" id="PTHR43553:SF24">
    <property type="entry name" value="ENERGY-COUPLING FACTOR TRANSPORTER ATP-BINDING PROTEIN ECFA1"/>
    <property type="match status" value="1"/>
</dbReference>
<keyword evidence="5 9" id="KW-0067">ATP-binding</keyword>
<dbReference type="InterPro" id="IPR027417">
    <property type="entry name" value="P-loop_NTPase"/>
</dbReference>
<protein>
    <submittedName>
        <fullName evidence="9">Cobalt transport ATP-binding protein</fullName>
    </submittedName>
</protein>
<dbReference type="GO" id="GO:0043190">
    <property type="term" value="C:ATP-binding cassette (ABC) transporter complex"/>
    <property type="evidence" value="ECO:0007669"/>
    <property type="project" value="TreeGrafter"/>
</dbReference>
<dbReference type="AlphaFoldDB" id="A0A1D8S6F9"/>
<evidence type="ECO:0000256" key="3">
    <source>
        <dbReference type="ARBA" id="ARBA00022448"/>
    </source>
</evidence>
<dbReference type="InterPro" id="IPR050095">
    <property type="entry name" value="ECF_ABC_transporter_ATP-bd"/>
</dbReference>
<dbReference type="GO" id="GO:0005524">
    <property type="term" value="F:ATP binding"/>
    <property type="evidence" value="ECO:0007669"/>
    <property type="project" value="UniProtKB-KW"/>
</dbReference>
<dbReference type="InterPro" id="IPR003593">
    <property type="entry name" value="AAA+_ATPase"/>
</dbReference>